<evidence type="ECO:0000256" key="3">
    <source>
        <dbReference type="ARBA" id="ARBA00022989"/>
    </source>
</evidence>
<feature type="transmembrane region" description="Helical" evidence="5">
    <location>
        <begin position="139"/>
        <end position="162"/>
    </location>
</feature>
<dbReference type="PANTHER" id="PTHR43027">
    <property type="entry name" value="DOXORUBICIN RESISTANCE ABC TRANSPORTER PERMEASE PROTEIN DRRC-RELATED"/>
    <property type="match status" value="1"/>
</dbReference>
<proteinExistence type="predicted"/>
<dbReference type="EMBL" id="JAVYII010000010">
    <property type="protein sequence ID" value="MDT9595085.1"/>
    <property type="molecule type" value="Genomic_DNA"/>
</dbReference>
<protein>
    <submittedName>
        <fullName evidence="7">ABC transporter permease</fullName>
    </submittedName>
</protein>
<dbReference type="InterPro" id="IPR052902">
    <property type="entry name" value="ABC-2_transporter"/>
</dbReference>
<feature type="transmembrane region" description="Helical" evidence="5">
    <location>
        <begin position="62"/>
        <end position="81"/>
    </location>
</feature>
<sequence>MSTTTAFGALVRAETRMVVRDTAGLVVPFALPTLLLVMNAAAFGDQEVGGGRTVVDVHVLPVVVAVVVTMVGVVNMPSFLVTYRRTGILRRLAVTPVAPSLVLAAQVVVGVVQALLGIAVAYAVAVAAFGASPPSRVGALLGVLALSIAATYALGALVAAVAPTPSSAVAGGLVLFFALGTLGGMFGSTDVLPDVLARIGEVLPFGATVAALAAASGETALPVAPMVGLAVTAVVAAGAATWTFRWDR</sequence>
<dbReference type="Proteomes" id="UP001268542">
    <property type="component" value="Unassembled WGS sequence"/>
</dbReference>
<keyword evidence="3 5" id="KW-1133">Transmembrane helix</keyword>
<evidence type="ECO:0000256" key="5">
    <source>
        <dbReference type="SAM" id="Phobius"/>
    </source>
</evidence>
<feature type="transmembrane region" description="Helical" evidence="5">
    <location>
        <begin position="168"/>
        <end position="187"/>
    </location>
</feature>
<keyword evidence="8" id="KW-1185">Reference proteome</keyword>
<dbReference type="RefSeq" id="WP_315735493.1">
    <property type="nucleotide sequence ID" value="NZ_JAVYII010000010.1"/>
</dbReference>
<comment type="caution">
    <text evidence="7">The sequence shown here is derived from an EMBL/GenBank/DDBJ whole genome shotgun (WGS) entry which is preliminary data.</text>
</comment>
<organism evidence="7 8">
    <name type="scientific">Nocardioides imazamoxiresistens</name>
    <dbReference type="NCBI Taxonomy" id="3231893"/>
    <lineage>
        <taxon>Bacteria</taxon>
        <taxon>Bacillati</taxon>
        <taxon>Actinomycetota</taxon>
        <taxon>Actinomycetes</taxon>
        <taxon>Propionibacteriales</taxon>
        <taxon>Nocardioidaceae</taxon>
        <taxon>Nocardioides</taxon>
    </lineage>
</organism>
<feature type="transmembrane region" description="Helical" evidence="5">
    <location>
        <begin position="22"/>
        <end position="42"/>
    </location>
</feature>
<reference evidence="7 8" key="1">
    <citation type="submission" date="2023-08" db="EMBL/GenBank/DDBJ databases">
        <title>Nocardioides seae sp. nov., a bacterium isolated from a soil.</title>
        <authorList>
            <person name="Wang X."/>
        </authorList>
    </citation>
    <scope>NUCLEOTIDE SEQUENCE [LARGE SCALE GENOMIC DNA]</scope>
    <source>
        <strain evidence="7 8">YZH12</strain>
    </source>
</reference>
<name>A0ABU3Q0Q0_9ACTN</name>
<evidence type="ECO:0000313" key="8">
    <source>
        <dbReference type="Proteomes" id="UP001268542"/>
    </source>
</evidence>
<evidence type="ECO:0000313" key="7">
    <source>
        <dbReference type="EMBL" id="MDT9595085.1"/>
    </source>
</evidence>
<dbReference type="Pfam" id="PF01061">
    <property type="entry name" value="ABC2_membrane"/>
    <property type="match status" value="1"/>
</dbReference>
<feature type="domain" description="ABC-2 type transporter transmembrane" evidence="6">
    <location>
        <begin position="6"/>
        <end position="213"/>
    </location>
</feature>
<evidence type="ECO:0000256" key="1">
    <source>
        <dbReference type="ARBA" id="ARBA00004141"/>
    </source>
</evidence>
<dbReference type="InterPro" id="IPR013525">
    <property type="entry name" value="ABC2_TM"/>
</dbReference>
<accession>A0ABU3Q0Q0</accession>
<evidence type="ECO:0000256" key="2">
    <source>
        <dbReference type="ARBA" id="ARBA00022692"/>
    </source>
</evidence>
<gene>
    <name evidence="7" type="ORF">RDV89_18500</name>
</gene>
<dbReference type="PANTHER" id="PTHR43027:SF2">
    <property type="entry name" value="TRANSPORT PERMEASE PROTEIN"/>
    <property type="match status" value="1"/>
</dbReference>
<evidence type="ECO:0000256" key="4">
    <source>
        <dbReference type="ARBA" id="ARBA00023136"/>
    </source>
</evidence>
<feature type="transmembrane region" description="Helical" evidence="5">
    <location>
        <begin position="223"/>
        <end position="244"/>
    </location>
</feature>
<comment type="subcellular location">
    <subcellularLocation>
        <location evidence="1">Membrane</location>
        <topology evidence="1">Multi-pass membrane protein</topology>
    </subcellularLocation>
</comment>
<evidence type="ECO:0000259" key="6">
    <source>
        <dbReference type="Pfam" id="PF01061"/>
    </source>
</evidence>
<keyword evidence="4 5" id="KW-0472">Membrane</keyword>
<keyword evidence="2 5" id="KW-0812">Transmembrane</keyword>